<evidence type="ECO:0000313" key="3">
    <source>
        <dbReference type="Proteomes" id="UP000003167"/>
    </source>
</evidence>
<dbReference type="Gene3D" id="3.10.690.10">
    <property type="entry name" value="Bifunctional nuclease domain"/>
    <property type="match status" value="1"/>
</dbReference>
<dbReference type="InterPro" id="IPR003729">
    <property type="entry name" value="Bi_nuclease_dom"/>
</dbReference>
<dbReference type="PATRIC" id="fig|999422.3.peg.2134"/>
<comment type="caution">
    <text evidence="2">The sequence shown here is derived from an EMBL/GenBank/DDBJ whole genome shotgun (WGS) entry which is preliminary data.</text>
</comment>
<organism evidence="2 3">
    <name type="scientific">Segatella maculosa OT 289</name>
    <dbReference type="NCBI Taxonomy" id="999422"/>
    <lineage>
        <taxon>Bacteria</taxon>
        <taxon>Pseudomonadati</taxon>
        <taxon>Bacteroidota</taxon>
        <taxon>Bacteroidia</taxon>
        <taxon>Bacteroidales</taxon>
        <taxon>Prevotellaceae</taxon>
        <taxon>Segatella</taxon>
    </lineage>
</organism>
<dbReference type="SUPFAM" id="SSF103256">
    <property type="entry name" value="Hypothetical protein TM0160"/>
    <property type="match status" value="1"/>
</dbReference>
<feature type="domain" description="BFN" evidence="1">
    <location>
        <begin position="3"/>
        <end position="132"/>
    </location>
</feature>
<dbReference type="RefSeq" id="WP_008566071.1">
    <property type="nucleotide sequence ID" value="NZ_JH594507.1"/>
</dbReference>
<name>H1HPD5_9BACT</name>
<dbReference type="Pfam" id="PF02577">
    <property type="entry name" value="BFN_dom"/>
    <property type="match status" value="1"/>
</dbReference>
<evidence type="ECO:0000313" key="2">
    <source>
        <dbReference type="EMBL" id="EHO67904.1"/>
    </source>
</evidence>
<dbReference type="EMBL" id="AGEK01000035">
    <property type="protein sequence ID" value="EHO67904.1"/>
    <property type="molecule type" value="Genomic_DNA"/>
</dbReference>
<dbReference type="OrthoDB" id="9788698at2"/>
<dbReference type="PROSITE" id="PS51658">
    <property type="entry name" value="BFN"/>
    <property type="match status" value="1"/>
</dbReference>
<proteinExistence type="predicted"/>
<dbReference type="STRING" id="999422.HMPREF9944_02029"/>
<dbReference type="GO" id="GO:0004518">
    <property type="term" value="F:nuclease activity"/>
    <property type="evidence" value="ECO:0007669"/>
    <property type="project" value="InterPro"/>
</dbReference>
<dbReference type="Proteomes" id="UP000003167">
    <property type="component" value="Unassembled WGS sequence"/>
</dbReference>
<keyword evidence="3" id="KW-1185">Reference proteome</keyword>
<sequence length="183" mass="21011">MIKTRLKFYNVSEIVGGMDIGLLVLTDEAMTRQLSITCDKNMVKAFSLRMNHAPGVERLLPEALGRLLRQEGHHFEIHIHSIVDGIYKTLLIDTDTLETVDIRVSDAVLFAQTNDFPIYIEEELMSNQSTPFDAEQPNRLSLPINALSNKMLKMALEKSINIEDYKMAEYLNEELKRRKNKTE</sequence>
<dbReference type="AlphaFoldDB" id="H1HPD5"/>
<reference evidence="2 3" key="1">
    <citation type="submission" date="2011-12" db="EMBL/GenBank/DDBJ databases">
        <title>The Genome Sequence of Prevotella maculosa OT 289.</title>
        <authorList>
            <consortium name="The Broad Institute Genome Sequencing Platform"/>
            <person name="Earl A."/>
            <person name="Ward D."/>
            <person name="Feldgarden M."/>
            <person name="Gevers D."/>
            <person name="Izard J."/>
            <person name="Blanton J.M."/>
            <person name="Mathney J."/>
            <person name="Tanner A.C."/>
            <person name="Dewhirst F.E."/>
            <person name="Young S.K."/>
            <person name="Zeng Q."/>
            <person name="Gargeya S."/>
            <person name="Fitzgerald M."/>
            <person name="Haas B."/>
            <person name="Abouelleil A."/>
            <person name="Alvarado L."/>
            <person name="Arachchi H.M."/>
            <person name="Berlin A."/>
            <person name="Chapman S.B."/>
            <person name="Gearin G."/>
            <person name="Goldberg J."/>
            <person name="Griggs A."/>
            <person name="Gujja S."/>
            <person name="Hansen M."/>
            <person name="Heiman D."/>
            <person name="Howarth C."/>
            <person name="Larimer J."/>
            <person name="Lui A."/>
            <person name="MacDonald P.J.P."/>
            <person name="McCowen C."/>
            <person name="Montmayeur A."/>
            <person name="Murphy C."/>
            <person name="Neiman D."/>
            <person name="Pearson M."/>
            <person name="Priest M."/>
            <person name="Roberts A."/>
            <person name="Saif S."/>
            <person name="Shea T."/>
            <person name="Sisk P."/>
            <person name="Stolte C."/>
            <person name="Sykes S."/>
            <person name="Wortman J."/>
            <person name="Nusbaum C."/>
            <person name="Birren B."/>
        </authorList>
    </citation>
    <scope>NUCLEOTIDE SEQUENCE [LARGE SCALE GENOMIC DNA]</scope>
    <source>
        <strain evidence="2 3">OT 289</strain>
    </source>
</reference>
<dbReference type="HOGENOM" id="CLU_124437_0_0_10"/>
<protein>
    <recommendedName>
        <fullName evidence="1">BFN domain-containing protein</fullName>
    </recommendedName>
</protein>
<gene>
    <name evidence="2" type="ORF">HMPREF9944_02029</name>
</gene>
<accession>H1HPD5</accession>
<dbReference type="InterPro" id="IPR036104">
    <property type="entry name" value="BFN_sf"/>
</dbReference>
<evidence type="ECO:0000259" key="1">
    <source>
        <dbReference type="PROSITE" id="PS51658"/>
    </source>
</evidence>